<reference evidence="7 8" key="1">
    <citation type="journal article" date="2017" name="Int. J. Syst. Evol. Microbiol.">
        <title>Photobacterium alginatilyticum sp. nov., a marine bacterium isolated from bottom seawater.</title>
        <authorList>
            <person name="Wang X."/>
            <person name="Wang Y."/>
            <person name="Yang X."/>
            <person name="Sun H."/>
            <person name="Li B."/>
            <person name="Zhang X.H."/>
        </authorList>
    </citation>
    <scope>NUCLEOTIDE SEQUENCE [LARGE SCALE GENOMIC DNA]</scope>
    <source>
        <strain evidence="7 8">P03D4</strain>
    </source>
</reference>
<dbReference type="Pfam" id="PF03544">
    <property type="entry name" value="TonB_C"/>
    <property type="match status" value="1"/>
</dbReference>
<name>A0ABW9YRT1_9GAMM</name>
<keyword evidence="3" id="KW-1133">Transmembrane helix</keyword>
<evidence type="ECO:0000256" key="1">
    <source>
        <dbReference type="ARBA" id="ARBA00004167"/>
    </source>
</evidence>
<dbReference type="NCBIfam" id="TIGR01352">
    <property type="entry name" value="tonB_Cterm"/>
    <property type="match status" value="1"/>
</dbReference>
<keyword evidence="5" id="KW-0813">Transport</keyword>
<sequence length="141" mass="16060">MPSVMFIGVILRKIVLSLFFLLSGCQITPDQMYDYSKVTYNDAPQVINEEAPAISVYKMVEPPYPTGALKNGIEGFVKLEFDIDEKGKAINIEIIDSKPSYMFEAVSLRTLMEWDFSRLVVDGVPQKQGHKNIEFKFEIDK</sequence>
<keyword evidence="5" id="KW-0653">Protein transport</keyword>
<comment type="similarity">
    <text evidence="5">Belongs to the TonB family.</text>
</comment>
<keyword evidence="2" id="KW-0812">Transmembrane</keyword>
<feature type="domain" description="TonB C-terminal" evidence="6">
    <location>
        <begin position="49"/>
        <end position="141"/>
    </location>
</feature>
<protein>
    <recommendedName>
        <fullName evidence="5">Protein TonB</fullName>
    </recommendedName>
</protein>
<dbReference type="Proteomes" id="UP000738517">
    <property type="component" value="Unassembled WGS sequence"/>
</dbReference>
<comment type="function">
    <text evidence="5">Interacts with outer membrane receptor proteins that carry out high-affinity binding and energy dependent uptake into the periplasmic space of specific substrates. It could act to transduce energy from the cytoplasmic membrane to specific energy-requiring processes in the outer membrane, resulting in the release into the periplasm of ligands bound by these outer membrane proteins.</text>
</comment>
<comment type="caution">
    <text evidence="7">The sequence shown here is derived from an EMBL/GenBank/DDBJ whole genome shotgun (WGS) entry which is preliminary data.</text>
</comment>
<dbReference type="InterPro" id="IPR037682">
    <property type="entry name" value="TonB_C"/>
</dbReference>
<keyword evidence="5" id="KW-1003">Cell membrane</keyword>
<accession>A0ABW9YRT1</accession>
<keyword evidence="5" id="KW-0735">Signal-anchor</keyword>
<dbReference type="SUPFAM" id="SSF74653">
    <property type="entry name" value="TolA/TonB C-terminal domain"/>
    <property type="match status" value="1"/>
</dbReference>
<proteinExistence type="inferred from homology"/>
<organism evidence="7 8">
    <name type="scientific">Photobacterium alginatilyticum</name>
    <dbReference type="NCBI Taxonomy" id="1775171"/>
    <lineage>
        <taxon>Bacteria</taxon>
        <taxon>Pseudomonadati</taxon>
        <taxon>Pseudomonadota</taxon>
        <taxon>Gammaproteobacteria</taxon>
        <taxon>Vibrionales</taxon>
        <taxon>Vibrionaceae</taxon>
        <taxon>Photobacterium</taxon>
    </lineage>
</organism>
<dbReference type="InterPro" id="IPR003538">
    <property type="entry name" value="TonB"/>
</dbReference>
<evidence type="ECO:0000256" key="5">
    <source>
        <dbReference type="RuleBase" id="RU362123"/>
    </source>
</evidence>
<dbReference type="PRINTS" id="PR01374">
    <property type="entry name" value="TONBPROTEIN"/>
</dbReference>
<evidence type="ECO:0000313" key="7">
    <source>
        <dbReference type="EMBL" id="NBI56267.1"/>
    </source>
</evidence>
<gene>
    <name evidence="7" type="ORF">EIZ48_27675</name>
</gene>
<keyword evidence="8" id="KW-1185">Reference proteome</keyword>
<dbReference type="EMBL" id="RSEJ01000064">
    <property type="protein sequence ID" value="NBI56267.1"/>
    <property type="molecule type" value="Genomic_DNA"/>
</dbReference>
<dbReference type="PROSITE" id="PS52015">
    <property type="entry name" value="TONB_CTD"/>
    <property type="match status" value="1"/>
</dbReference>
<evidence type="ECO:0000313" key="8">
    <source>
        <dbReference type="Proteomes" id="UP000738517"/>
    </source>
</evidence>
<evidence type="ECO:0000256" key="2">
    <source>
        <dbReference type="ARBA" id="ARBA00022692"/>
    </source>
</evidence>
<dbReference type="Gene3D" id="3.30.1150.10">
    <property type="match status" value="1"/>
</dbReference>
<evidence type="ECO:0000256" key="3">
    <source>
        <dbReference type="ARBA" id="ARBA00022989"/>
    </source>
</evidence>
<evidence type="ECO:0000259" key="6">
    <source>
        <dbReference type="PROSITE" id="PS52015"/>
    </source>
</evidence>
<keyword evidence="5" id="KW-0997">Cell inner membrane</keyword>
<dbReference type="InterPro" id="IPR006260">
    <property type="entry name" value="TonB/TolA_C"/>
</dbReference>
<evidence type="ECO:0000256" key="4">
    <source>
        <dbReference type="ARBA" id="ARBA00023136"/>
    </source>
</evidence>
<comment type="subcellular location">
    <subcellularLocation>
        <location evidence="5">Cell inner membrane</location>
        <topology evidence="5">Single-pass membrane protein</topology>
        <orientation evidence="5">Periplasmic side</orientation>
    </subcellularLocation>
    <subcellularLocation>
        <location evidence="1">Membrane</location>
        <topology evidence="1">Single-pass membrane protein</topology>
    </subcellularLocation>
</comment>
<keyword evidence="4" id="KW-0472">Membrane</keyword>